<evidence type="ECO:0000313" key="2">
    <source>
        <dbReference type="Proteomes" id="UP000621560"/>
    </source>
</evidence>
<name>A0A927BX66_9BACL</name>
<accession>A0A927BX66</accession>
<keyword evidence="2" id="KW-1185">Reference proteome</keyword>
<reference evidence="1" key="1">
    <citation type="submission" date="2020-09" db="EMBL/GenBank/DDBJ databases">
        <title>A novel bacterium of genus Paenibacillus, isolated from South China Sea.</title>
        <authorList>
            <person name="Huang H."/>
            <person name="Mo K."/>
            <person name="Hu Y."/>
        </authorList>
    </citation>
    <scope>NUCLEOTIDE SEQUENCE</scope>
    <source>
        <strain evidence="1">IB182496</strain>
    </source>
</reference>
<comment type="caution">
    <text evidence="1">The sequence shown here is derived from an EMBL/GenBank/DDBJ whole genome shotgun (WGS) entry which is preliminary data.</text>
</comment>
<protein>
    <submittedName>
        <fullName evidence="1">Uncharacterized protein</fullName>
    </submittedName>
</protein>
<proteinExistence type="predicted"/>
<dbReference type="Proteomes" id="UP000621560">
    <property type="component" value="Unassembled WGS sequence"/>
</dbReference>
<gene>
    <name evidence="1" type="ORF">IDH44_17435</name>
</gene>
<sequence length="167" mass="18671">MAARASAPSRSGRWRSSAILLARRYRGGRVFRRGLAFLADYLTETHPEVREMRFAALANNAYLCRRYGKFARERGRRDGTIGPDIGNGGGWHGRESPAAAQVQFWPGAGPSRLQRLWAKLAALPGATRTVYEGRVLYTLPLDELEMLGARYAGFLIQVYIHSVCMLK</sequence>
<organism evidence="1 2">
    <name type="scientific">Paenibacillus sabuli</name>
    <dbReference type="NCBI Taxonomy" id="2772509"/>
    <lineage>
        <taxon>Bacteria</taxon>
        <taxon>Bacillati</taxon>
        <taxon>Bacillota</taxon>
        <taxon>Bacilli</taxon>
        <taxon>Bacillales</taxon>
        <taxon>Paenibacillaceae</taxon>
        <taxon>Paenibacillus</taxon>
    </lineage>
</organism>
<dbReference type="EMBL" id="JACXIZ010000030">
    <property type="protein sequence ID" value="MBD2846983.1"/>
    <property type="molecule type" value="Genomic_DNA"/>
</dbReference>
<evidence type="ECO:0000313" key="1">
    <source>
        <dbReference type="EMBL" id="MBD2846983.1"/>
    </source>
</evidence>
<dbReference type="RefSeq" id="WP_190919879.1">
    <property type="nucleotide sequence ID" value="NZ_JACXIZ010000030.1"/>
</dbReference>
<dbReference type="AlphaFoldDB" id="A0A927BX66"/>